<evidence type="ECO:0000313" key="2">
    <source>
        <dbReference type="WBParaSite" id="JU765_v2.g18949.t1"/>
    </source>
</evidence>
<accession>A0AC34QS13</accession>
<proteinExistence type="predicted"/>
<organism evidence="1 2">
    <name type="scientific">Panagrolaimus sp. JU765</name>
    <dbReference type="NCBI Taxonomy" id="591449"/>
    <lineage>
        <taxon>Eukaryota</taxon>
        <taxon>Metazoa</taxon>
        <taxon>Ecdysozoa</taxon>
        <taxon>Nematoda</taxon>
        <taxon>Chromadorea</taxon>
        <taxon>Rhabditida</taxon>
        <taxon>Tylenchina</taxon>
        <taxon>Panagrolaimomorpha</taxon>
        <taxon>Panagrolaimoidea</taxon>
        <taxon>Panagrolaimidae</taxon>
        <taxon>Panagrolaimus</taxon>
    </lineage>
</organism>
<protein>
    <submittedName>
        <fullName evidence="2">6-phosphogluconolactonase</fullName>
    </submittedName>
</protein>
<evidence type="ECO:0000313" key="1">
    <source>
        <dbReference type="Proteomes" id="UP000887576"/>
    </source>
</evidence>
<reference evidence="2" key="1">
    <citation type="submission" date="2022-11" db="UniProtKB">
        <authorList>
            <consortium name="WormBaseParasite"/>
        </authorList>
    </citation>
    <scope>IDENTIFICATION</scope>
</reference>
<dbReference type="WBParaSite" id="JU765_v2.g18949.t1">
    <property type="protein sequence ID" value="JU765_v2.g18949.t1"/>
    <property type="gene ID" value="JU765_v2.g18949"/>
</dbReference>
<dbReference type="Proteomes" id="UP000887576">
    <property type="component" value="Unplaced"/>
</dbReference>
<name>A0AC34QS13_9BILA</name>
<sequence length="246" mass="27528">MAFPKRSNIIVAETKTDMIMLIREMLVKSLELSKKPISIGLSGGSMVTVMAPVILQLTKTQFDKLRLFCVDERLVPLNSDESNTGSYLQILTDEFKNKFIPIKDFTDAKKAADDFENRLREWKVEETSNGLPKFDFLFLGLGPDGHTCSLFPNHPLLNYSGPSWIVPIEDSPKPPPRRITITLPVCNAAKQVVFIATGSGKAELVKKLILEKDDSFPAGMVKPETPIKWFLDPEAGQHLDIEVTRV</sequence>